<gene>
    <name evidence="1" type="ORF">WR25_18581</name>
</gene>
<reference evidence="1 2" key="1">
    <citation type="journal article" date="2017" name="Curr. Biol.">
        <title>Genome architecture and evolution of a unichromosomal asexual nematode.</title>
        <authorList>
            <person name="Fradin H."/>
            <person name="Zegar C."/>
            <person name="Gutwein M."/>
            <person name="Lucas J."/>
            <person name="Kovtun M."/>
            <person name="Corcoran D."/>
            <person name="Baugh L.R."/>
            <person name="Kiontke K."/>
            <person name="Gunsalus K."/>
            <person name="Fitch D.H."/>
            <person name="Piano F."/>
        </authorList>
    </citation>
    <scope>NUCLEOTIDE SEQUENCE [LARGE SCALE GENOMIC DNA]</scope>
    <source>
        <strain evidence="1">PF1309</strain>
    </source>
</reference>
<keyword evidence="2" id="KW-1185">Reference proteome</keyword>
<comment type="caution">
    <text evidence="1">The sequence shown here is derived from an EMBL/GenBank/DDBJ whole genome shotgun (WGS) entry which is preliminary data.</text>
</comment>
<dbReference type="Proteomes" id="UP000218231">
    <property type="component" value="Unassembled WGS sequence"/>
</dbReference>
<accession>A0A2A2K8W4</accession>
<dbReference type="EMBL" id="LIAE01009328">
    <property type="protein sequence ID" value="PAV70239.1"/>
    <property type="molecule type" value="Genomic_DNA"/>
</dbReference>
<organism evidence="1 2">
    <name type="scientific">Diploscapter pachys</name>
    <dbReference type="NCBI Taxonomy" id="2018661"/>
    <lineage>
        <taxon>Eukaryota</taxon>
        <taxon>Metazoa</taxon>
        <taxon>Ecdysozoa</taxon>
        <taxon>Nematoda</taxon>
        <taxon>Chromadorea</taxon>
        <taxon>Rhabditida</taxon>
        <taxon>Rhabditina</taxon>
        <taxon>Rhabditomorpha</taxon>
        <taxon>Rhabditoidea</taxon>
        <taxon>Rhabditidae</taxon>
        <taxon>Diploscapter</taxon>
    </lineage>
</organism>
<proteinExistence type="predicted"/>
<name>A0A2A2K8W4_9BILA</name>
<protein>
    <submittedName>
        <fullName evidence="1">Uncharacterized protein</fullName>
    </submittedName>
</protein>
<sequence>MGLLNHWNTHQIRLKIPWWDSEELTDGIPNGCRARCKSTVNWVECVAQGMQQMRTDFLCIVHRIDD</sequence>
<evidence type="ECO:0000313" key="1">
    <source>
        <dbReference type="EMBL" id="PAV70239.1"/>
    </source>
</evidence>
<dbReference type="AlphaFoldDB" id="A0A2A2K8W4"/>
<evidence type="ECO:0000313" key="2">
    <source>
        <dbReference type="Proteomes" id="UP000218231"/>
    </source>
</evidence>